<dbReference type="Proteomes" id="UP000494206">
    <property type="component" value="Unassembled WGS sequence"/>
</dbReference>
<dbReference type="PANTHER" id="PTHR46339">
    <property type="entry name" value="PROTEIN CBG15282-RELATED"/>
    <property type="match status" value="1"/>
</dbReference>
<comment type="caution">
    <text evidence="3">The sequence shown here is derived from an EMBL/GenBank/DDBJ whole genome shotgun (WGS) entry which is preliminary data.</text>
</comment>
<dbReference type="PROSITE" id="PS50279">
    <property type="entry name" value="BPTI_KUNITZ_2"/>
    <property type="match status" value="2"/>
</dbReference>
<feature type="domain" description="BPTI/Kunitz inhibitor" evidence="2">
    <location>
        <begin position="22"/>
        <end position="75"/>
    </location>
</feature>
<feature type="chain" id="PRO_5035738802" description="BPTI/Kunitz inhibitor domain-containing protein" evidence="1">
    <location>
        <begin position="20"/>
        <end position="185"/>
    </location>
</feature>
<name>A0A8S1F7T1_9PELO</name>
<dbReference type="Pfam" id="PF00014">
    <property type="entry name" value="Kunitz_BPTI"/>
    <property type="match status" value="2"/>
</dbReference>
<organism evidence="3 4">
    <name type="scientific">Caenorhabditis bovis</name>
    <dbReference type="NCBI Taxonomy" id="2654633"/>
    <lineage>
        <taxon>Eukaryota</taxon>
        <taxon>Metazoa</taxon>
        <taxon>Ecdysozoa</taxon>
        <taxon>Nematoda</taxon>
        <taxon>Chromadorea</taxon>
        <taxon>Rhabditida</taxon>
        <taxon>Rhabditina</taxon>
        <taxon>Rhabditomorpha</taxon>
        <taxon>Rhabditoidea</taxon>
        <taxon>Rhabditidae</taxon>
        <taxon>Peloderinae</taxon>
        <taxon>Caenorhabditis</taxon>
    </lineage>
</organism>
<dbReference type="InterPro" id="IPR006150">
    <property type="entry name" value="Cys_repeat_1"/>
</dbReference>
<feature type="domain" description="BPTI/Kunitz inhibitor" evidence="2">
    <location>
        <begin position="130"/>
        <end position="183"/>
    </location>
</feature>
<proteinExistence type="predicted"/>
<gene>
    <name evidence="3" type="ORF">CBOVIS_LOCUS8917</name>
</gene>
<evidence type="ECO:0000256" key="1">
    <source>
        <dbReference type="SAM" id="SignalP"/>
    </source>
</evidence>
<dbReference type="SUPFAM" id="SSF57362">
    <property type="entry name" value="BPTI-like"/>
    <property type="match status" value="2"/>
</dbReference>
<feature type="signal peptide" evidence="1">
    <location>
        <begin position="1"/>
        <end position="19"/>
    </location>
</feature>
<evidence type="ECO:0000313" key="3">
    <source>
        <dbReference type="EMBL" id="CAB3406913.1"/>
    </source>
</evidence>
<dbReference type="Gene3D" id="4.10.410.10">
    <property type="entry name" value="Pancreatic trypsin inhibitor Kunitz domain"/>
    <property type="match status" value="2"/>
</dbReference>
<dbReference type="InterPro" id="IPR020901">
    <property type="entry name" value="Prtase_inh_Kunz-CS"/>
</dbReference>
<dbReference type="CDD" id="cd00109">
    <property type="entry name" value="Kunitz-type"/>
    <property type="match status" value="1"/>
</dbReference>
<dbReference type="OrthoDB" id="5950222at2759"/>
<sequence length="185" mass="19808">MWNFAIFAVFVGLVAIADADRCSLPRDVGNSACGGAGARSFFFHAASKTCQPFYYQGCDGNENRFSSKDECVAACKNAQPTAADAPAAAVCASGAYAAGATTGETVTCSQCPNGYTCENNVCCPTKEYTCALNYDAGKFGSNGKHTPRYFYSPNYKNCMLFTYYGRAGNANNFATYNECKNMCMQ</sequence>
<dbReference type="SMART" id="SM00131">
    <property type="entry name" value="KU"/>
    <property type="match status" value="2"/>
</dbReference>
<dbReference type="PRINTS" id="PR00759">
    <property type="entry name" value="BASICPTASE"/>
</dbReference>
<protein>
    <recommendedName>
        <fullName evidence="2">BPTI/Kunitz inhibitor domain-containing protein</fullName>
    </recommendedName>
</protein>
<evidence type="ECO:0000259" key="2">
    <source>
        <dbReference type="PROSITE" id="PS50279"/>
    </source>
</evidence>
<dbReference type="AlphaFoldDB" id="A0A8S1F7T1"/>
<dbReference type="SMART" id="SM00289">
    <property type="entry name" value="WR1"/>
    <property type="match status" value="1"/>
</dbReference>
<dbReference type="InterPro" id="IPR053014">
    <property type="entry name" value="Cuticle_assoc_divergent"/>
</dbReference>
<accession>A0A8S1F7T1</accession>
<dbReference type="PROSITE" id="PS00280">
    <property type="entry name" value="BPTI_KUNITZ_1"/>
    <property type="match status" value="1"/>
</dbReference>
<dbReference type="EMBL" id="CADEPM010000005">
    <property type="protein sequence ID" value="CAB3406913.1"/>
    <property type="molecule type" value="Genomic_DNA"/>
</dbReference>
<dbReference type="InterPro" id="IPR036880">
    <property type="entry name" value="Kunitz_BPTI_sf"/>
</dbReference>
<reference evidence="3 4" key="1">
    <citation type="submission" date="2020-04" db="EMBL/GenBank/DDBJ databases">
        <authorList>
            <person name="Laetsch R D."/>
            <person name="Stevens L."/>
            <person name="Kumar S."/>
            <person name="Blaxter L. M."/>
        </authorList>
    </citation>
    <scope>NUCLEOTIDE SEQUENCE [LARGE SCALE GENOMIC DNA]</scope>
</reference>
<evidence type="ECO:0000313" key="4">
    <source>
        <dbReference type="Proteomes" id="UP000494206"/>
    </source>
</evidence>
<dbReference type="GO" id="GO:0004867">
    <property type="term" value="F:serine-type endopeptidase inhibitor activity"/>
    <property type="evidence" value="ECO:0007669"/>
    <property type="project" value="InterPro"/>
</dbReference>
<keyword evidence="4" id="KW-1185">Reference proteome</keyword>
<keyword evidence="1" id="KW-0732">Signal</keyword>
<dbReference type="InterPro" id="IPR002223">
    <property type="entry name" value="Kunitz_BPTI"/>
</dbReference>